<evidence type="ECO:0000259" key="8">
    <source>
        <dbReference type="Pfam" id="PF00408"/>
    </source>
</evidence>
<feature type="domain" description="Alpha-D-phosphohexomutase C-terminal" evidence="8">
    <location>
        <begin position="375"/>
        <end position="438"/>
    </location>
</feature>
<feature type="binding site" evidence="7">
    <location>
        <position position="241"/>
    </location>
    <ligand>
        <name>Mg(2+)</name>
        <dbReference type="ChEBI" id="CHEBI:18420"/>
    </ligand>
</feature>
<dbReference type="OrthoDB" id="9806956at2"/>
<feature type="domain" description="Alpha-D-phosphohexomutase alpha/beta/alpha" evidence="9">
    <location>
        <begin position="3"/>
        <end position="136"/>
    </location>
</feature>
<dbReference type="PANTHER" id="PTHR42946:SF1">
    <property type="entry name" value="PHOSPHOGLUCOMUTASE (ALPHA-D-GLUCOSE-1,6-BISPHOSPHATE-DEPENDENT)"/>
    <property type="match status" value="1"/>
</dbReference>
<dbReference type="GO" id="GO:0005829">
    <property type="term" value="C:cytosol"/>
    <property type="evidence" value="ECO:0007669"/>
    <property type="project" value="TreeGrafter"/>
</dbReference>
<dbReference type="Pfam" id="PF02880">
    <property type="entry name" value="PGM_PMM_III"/>
    <property type="match status" value="1"/>
</dbReference>
<dbReference type="InterPro" id="IPR036900">
    <property type="entry name" value="A-D-PHexomutase_C_sf"/>
</dbReference>
<dbReference type="CDD" id="cd05802">
    <property type="entry name" value="GlmM"/>
    <property type="match status" value="1"/>
</dbReference>
<evidence type="ECO:0000256" key="2">
    <source>
        <dbReference type="ARBA" id="ARBA00022553"/>
    </source>
</evidence>
<dbReference type="InterPro" id="IPR005844">
    <property type="entry name" value="A-D-PHexomutase_a/b/a-I"/>
</dbReference>
<dbReference type="GO" id="GO:0008966">
    <property type="term" value="F:phosphoglucosamine mutase activity"/>
    <property type="evidence" value="ECO:0007669"/>
    <property type="project" value="UniProtKB-UniRule"/>
</dbReference>
<dbReference type="RefSeq" id="WP_068141621.1">
    <property type="nucleotide sequence ID" value="NZ_AP014924.1"/>
</dbReference>
<evidence type="ECO:0000256" key="5">
    <source>
        <dbReference type="ARBA" id="ARBA00023235"/>
    </source>
</evidence>
<feature type="binding site" description="via phosphate group" evidence="7">
    <location>
        <position position="101"/>
    </location>
    <ligand>
        <name>Mg(2+)</name>
        <dbReference type="ChEBI" id="CHEBI:18420"/>
    </ligand>
</feature>
<dbReference type="InterPro" id="IPR016055">
    <property type="entry name" value="A-D-PHexomutase_a/b/a-I/II/III"/>
</dbReference>
<dbReference type="SUPFAM" id="SSF53738">
    <property type="entry name" value="Phosphoglucomutase, first 3 domains"/>
    <property type="match status" value="3"/>
</dbReference>
<dbReference type="PRINTS" id="PR00509">
    <property type="entry name" value="PGMPMM"/>
</dbReference>
<name>A0A0K2SJA6_LIMPI</name>
<dbReference type="AlphaFoldDB" id="A0A0K2SJA6"/>
<dbReference type="STRING" id="1555112.LIP_1260"/>
<organism evidence="12 13">
    <name type="scientific">Limnochorda pilosa</name>
    <dbReference type="NCBI Taxonomy" id="1555112"/>
    <lineage>
        <taxon>Bacteria</taxon>
        <taxon>Bacillati</taxon>
        <taxon>Bacillota</taxon>
        <taxon>Limnochordia</taxon>
        <taxon>Limnochordales</taxon>
        <taxon>Limnochordaceae</taxon>
        <taxon>Limnochorda</taxon>
    </lineage>
</organism>
<dbReference type="InterPro" id="IPR005845">
    <property type="entry name" value="A-D-PHexomutase_a/b/a-II"/>
</dbReference>
<keyword evidence="5 7" id="KW-0413">Isomerase</keyword>
<dbReference type="Pfam" id="PF00408">
    <property type="entry name" value="PGM_PMM_IV"/>
    <property type="match status" value="1"/>
</dbReference>
<dbReference type="FunFam" id="3.40.120.10:FF:000001">
    <property type="entry name" value="Phosphoglucosamine mutase"/>
    <property type="match status" value="1"/>
</dbReference>
<comment type="function">
    <text evidence="7">Catalyzes the conversion of glucosamine-6-phosphate to glucosamine-1-phosphate.</text>
</comment>
<feature type="modified residue" description="Phosphoserine" evidence="7">
    <location>
        <position position="101"/>
    </location>
</feature>
<feature type="binding site" evidence="7">
    <location>
        <position position="245"/>
    </location>
    <ligand>
        <name>Mg(2+)</name>
        <dbReference type="ChEBI" id="CHEBI:18420"/>
    </ligand>
</feature>
<reference evidence="13" key="1">
    <citation type="submission" date="2015-07" db="EMBL/GenBank/DDBJ databases">
        <title>Complete genome sequence and phylogenetic analysis of Limnochorda pilosa.</title>
        <authorList>
            <person name="Watanabe M."/>
            <person name="Kojima H."/>
            <person name="Fukui M."/>
        </authorList>
    </citation>
    <scope>NUCLEOTIDE SEQUENCE [LARGE SCALE GENOMIC DNA]</scope>
    <source>
        <strain evidence="13">HC45</strain>
    </source>
</reference>
<dbReference type="InterPro" id="IPR050060">
    <property type="entry name" value="Phosphoglucosamine_mutase"/>
</dbReference>
<keyword evidence="4 7" id="KW-0460">Magnesium</keyword>
<feature type="binding site" evidence="7">
    <location>
        <position position="243"/>
    </location>
    <ligand>
        <name>Mg(2+)</name>
        <dbReference type="ChEBI" id="CHEBI:18420"/>
    </ligand>
</feature>
<dbReference type="SUPFAM" id="SSF55957">
    <property type="entry name" value="Phosphoglucomutase, C-terminal domain"/>
    <property type="match status" value="1"/>
</dbReference>
<dbReference type="Proteomes" id="UP000065807">
    <property type="component" value="Chromosome"/>
</dbReference>
<evidence type="ECO:0000256" key="3">
    <source>
        <dbReference type="ARBA" id="ARBA00022723"/>
    </source>
</evidence>
<dbReference type="GO" id="GO:0009252">
    <property type="term" value="P:peptidoglycan biosynthetic process"/>
    <property type="evidence" value="ECO:0007669"/>
    <property type="project" value="TreeGrafter"/>
</dbReference>
<dbReference type="GO" id="GO:0004615">
    <property type="term" value="F:phosphomannomutase activity"/>
    <property type="evidence" value="ECO:0007669"/>
    <property type="project" value="TreeGrafter"/>
</dbReference>
<comment type="PTM">
    <text evidence="7">Activated by phosphorylation.</text>
</comment>
<feature type="domain" description="Alpha-D-phosphohexomutase alpha/beta/alpha" evidence="11">
    <location>
        <begin position="258"/>
        <end position="365"/>
    </location>
</feature>
<dbReference type="PATRIC" id="fig|1555112.3.peg.1307"/>
<dbReference type="GO" id="GO:0006048">
    <property type="term" value="P:UDP-N-acetylglucosamine biosynthetic process"/>
    <property type="evidence" value="ECO:0007669"/>
    <property type="project" value="TreeGrafter"/>
</dbReference>
<evidence type="ECO:0000259" key="11">
    <source>
        <dbReference type="Pfam" id="PF02880"/>
    </source>
</evidence>
<accession>A0A0K2SJA6</accession>
<feature type="active site" description="Phosphoserine intermediate" evidence="7">
    <location>
        <position position="101"/>
    </location>
</feature>
<comment type="cofactor">
    <cofactor evidence="7">
        <name>Mg(2+)</name>
        <dbReference type="ChEBI" id="CHEBI:18420"/>
    </cofactor>
    <text evidence="7">Binds 1 Mg(2+) ion per subunit.</text>
</comment>
<dbReference type="InterPro" id="IPR005843">
    <property type="entry name" value="A-D-PHexomutase_C"/>
</dbReference>
<proteinExistence type="inferred from homology"/>
<evidence type="ECO:0000259" key="9">
    <source>
        <dbReference type="Pfam" id="PF02878"/>
    </source>
</evidence>
<evidence type="ECO:0000256" key="1">
    <source>
        <dbReference type="ARBA" id="ARBA00010231"/>
    </source>
</evidence>
<keyword evidence="2 7" id="KW-0597">Phosphoprotein</keyword>
<sequence length="449" mass="47771">MGRLFGTDGVRGVANRELTPELAFRLGRAAAQVVAHRGSGRPRVGIGRDTRSSGEMLQAALAAGLASAGCDVELLGVVPTPGVAALTGLLGLQAGAVISASHNPAEDNGIKFFGPDGYKLPDDDEAAIEALCEAGEDRGPRPVGARVGRIEHREDANERYIDFLLRKVPVDLSGMRLVVDCANGAAYRTAPEVLRRLGAEVIALNVEPDGSNINVECGSTHPEVIQQAVVEHGAHAGFAHDGDADRLIAADALGRLLDGDRTLAICAIHLAERGRLRGGAVAATRYSNLGLAHTLERYGVRVIATDAGDRQVLAAMLEHGLVLGGEQSGHVIFLEETTTGDGILTALKLLQVVRERETPLAELRDWMHEVPQHLENVRVAHKERLEESEACRAVIAEAAERLGERGRIFVRASGTEPVIRVLLEGEDPTLLHELADRVGGAIRRELGEA</sequence>
<dbReference type="Pfam" id="PF02878">
    <property type="entry name" value="PGM_PMM_I"/>
    <property type="match status" value="1"/>
</dbReference>
<feature type="domain" description="Alpha-D-phosphohexomutase alpha/beta/alpha" evidence="10">
    <location>
        <begin position="159"/>
        <end position="253"/>
    </location>
</feature>
<evidence type="ECO:0000313" key="13">
    <source>
        <dbReference type="Proteomes" id="UP000065807"/>
    </source>
</evidence>
<dbReference type="GO" id="GO:0000287">
    <property type="term" value="F:magnesium ion binding"/>
    <property type="evidence" value="ECO:0007669"/>
    <property type="project" value="UniProtKB-UniRule"/>
</dbReference>
<evidence type="ECO:0000256" key="7">
    <source>
        <dbReference type="HAMAP-Rule" id="MF_01554"/>
    </source>
</evidence>
<keyword evidence="13" id="KW-1185">Reference proteome</keyword>
<evidence type="ECO:0000256" key="4">
    <source>
        <dbReference type="ARBA" id="ARBA00022842"/>
    </source>
</evidence>
<keyword evidence="3 7" id="KW-0479">Metal-binding</keyword>
<dbReference type="NCBIfam" id="TIGR01455">
    <property type="entry name" value="glmM"/>
    <property type="match status" value="1"/>
</dbReference>
<dbReference type="Gene3D" id="3.30.310.50">
    <property type="entry name" value="Alpha-D-phosphohexomutase, C-terminal domain"/>
    <property type="match status" value="1"/>
</dbReference>
<dbReference type="InterPro" id="IPR006352">
    <property type="entry name" value="GlmM_bact"/>
</dbReference>
<dbReference type="EC" id="5.4.2.10" evidence="7"/>
<gene>
    <name evidence="7" type="primary">glmM</name>
    <name evidence="12" type="ORF">LIP_1260</name>
</gene>
<dbReference type="KEGG" id="lpil:LIP_1260"/>
<dbReference type="FunFam" id="3.30.310.50:FF:000001">
    <property type="entry name" value="Phosphoglucosamine mutase"/>
    <property type="match status" value="1"/>
</dbReference>
<dbReference type="FunFam" id="3.40.120.10:FF:000003">
    <property type="entry name" value="Phosphoglucosamine mutase"/>
    <property type="match status" value="1"/>
</dbReference>
<evidence type="ECO:0000256" key="6">
    <source>
        <dbReference type="ARBA" id="ARBA00050364"/>
    </source>
</evidence>
<dbReference type="InterPro" id="IPR005846">
    <property type="entry name" value="A-D-PHexomutase_a/b/a-III"/>
</dbReference>
<dbReference type="EMBL" id="AP014924">
    <property type="protein sequence ID" value="BAS27117.1"/>
    <property type="molecule type" value="Genomic_DNA"/>
</dbReference>
<evidence type="ECO:0000259" key="10">
    <source>
        <dbReference type="Pfam" id="PF02879"/>
    </source>
</evidence>
<evidence type="ECO:0000313" key="12">
    <source>
        <dbReference type="EMBL" id="BAS27117.1"/>
    </source>
</evidence>
<dbReference type="Gene3D" id="3.40.120.10">
    <property type="entry name" value="Alpha-D-Glucose-1,6-Bisphosphate, subunit A, domain 3"/>
    <property type="match status" value="3"/>
</dbReference>
<protein>
    <recommendedName>
        <fullName evidence="7">Phosphoglucosamine mutase</fullName>
        <ecNumber evidence="7">5.4.2.10</ecNumber>
    </recommendedName>
</protein>
<dbReference type="HAMAP" id="MF_01554_B">
    <property type="entry name" value="GlmM_B"/>
    <property type="match status" value="1"/>
</dbReference>
<reference evidence="13" key="2">
    <citation type="journal article" date="2016" name="Int. J. Syst. Evol. Microbiol.">
        <title>Complete genome sequence and cell structure of Limnochorda pilosa, a Gram-negative spore-former within the phylum Firmicutes.</title>
        <authorList>
            <person name="Watanabe M."/>
            <person name="Kojima H."/>
            <person name="Fukui M."/>
        </authorList>
    </citation>
    <scope>NUCLEOTIDE SEQUENCE [LARGE SCALE GENOMIC DNA]</scope>
    <source>
        <strain evidence="13">HC45</strain>
    </source>
</reference>
<dbReference type="Pfam" id="PF02879">
    <property type="entry name" value="PGM_PMM_II"/>
    <property type="match status" value="1"/>
</dbReference>
<comment type="similarity">
    <text evidence="1 7">Belongs to the phosphohexose mutase family.</text>
</comment>
<dbReference type="GO" id="GO:0005975">
    <property type="term" value="P:carbohydrate metabolic process"/>
    <property type="evidence" value="ECO:0007669"/>
    <property type="project" value="InterPro"/>
</dbReference>
<dbReference type="InterPro" id="IPR005841">
    <property type="entry name" value="Alpha-D-phosphohexomutase_SF"/>
</dbReference>
<comment type="catalytic activity">
    <reaction evidence="6 7">
        <text>alpha-D-glucosamine 1-phosphate = D-glucosamine 6-phosphate</text>
        <dbReference type="Rhea" id="RHEA:23424"/>
        <dbReference type="ChEBI" id="CHEBI:58516"/>
        <dbReference type="ChEBI" id="CHEBI:58725"/>
        <dbReference type="EC" id="5.4.2.10"/>
    </reaction>
</comment>
<dbReference type="PANTHER" id="PTHR42946">
    <property type="entry name" value="PHOSPHOHEXOSE MUTASE"/>
    <property type="match status" value="1"/>
</dbReference>